<gene>
    <name evidence="1" type="ORF">C5748_12260</name>
</gene>
<dbReference type="AlphaFoldDB" id="A0A2S9IRR5"/>
<sequence>MNHRQTDLKRPLLGPDPKVVGEHRIVVLPVGTVVSVVLVFGDPNDPEAYEIEAFLESRGEYALATVEADDIK</sequence>
<comment type="caution">
    <text evidence="1">The sequence shown here is derived from an EMBL/GenBank/DDBJ whole genome shotgun (WGS) entry which is preliminary data.</text>
</comment>
<protein>
    <recommendedName>
        <fullName evidence="3">DUF4926 domain-containing protein</fullName>
    </recommendedName>
</protein>
<organism evidence="1 2">
    <name type="scientific">Phyllobacterium phragmitis</name>
    <dbReference type="NCBI Taxonomy" id="2670329"/>
    <lineage>
        <taxon>Bacteria</taxon>
        <taxon>Pseudomonadati</taxon>
        <taxon>Pseudomonadota</taxon>
        <taxon>Alphaproteobacteria</taxon>
        <taxon>Hyphomicrobiales</taxon>
        <taxon>Phyllobacteriaceae</taxon>
        <taxon>Phyllobacterium</taxon>
    </lineage>
</organism>
<name>A0A2S9IRR5_9HYPH</name>
<evidence type="ECO:0008006" key="3">
    <source>
        <dbReference type="Google" id="ProtNLM"/>
    </source>
</evidence>
<dbReference type="Proteomes" id="UP000239434">
    <property type="component" value="Unassembled WGS sequence"/>
</dbReference>
<dbReference type="EMBL" id="PVBR01000008">
    <property type="protein sequence ID" value="PRD43207.1"/>
    <property type="molecule type" value="Genomic_DNA"/>
</dbReference>
<evidence type="ECO:0000313" key="1">
    <source>
        <dbReference type="EMBL" id="PRD43207.1"/>
    </source>
</evidence>
<reference evidence="1 2" key="1">
    <citation type="submission" date="2018-02" db="EMBL/GenBank/DDBJ databases">
        <title>The draft genome of Phyllobacterium sp. 1N-3.</title>
        <authorList>
            <person name="Liu L."/>
            <person name="Li L."/>
            <person name="Zhang X."/>
            <person name="Wang T."/>
            <person name="Liang L."/>
        </authorList>
    </citation>
    <scope>NUCLEOTIDE SEQUENCE [LARGE SCALE GENOMIC DNA]</scope>
    <source>
        <strain evidence="1 2">1N-3</strain>
    </source>
</reference>
<proteinExistence type="predicted"/>
<evidence type="ECO:0000313" key="2">
    <source>
        <dbReference type="Proteomes" id="UP000239434"/>
    </source>
</evidence>
<accession>A0A2S9IRR5</accession>
<keyword evidence="2" id="KW-1185">Reference proteome</keyword>